<evidence type="ECO:0000256" key="13">
    <source>
        <dbReference type="ARBA" id="ARBA00032185"/>
    </source>
</evidence>
<protein>
    <recommendedName>
        <fullName evidence="4">Cytochrome bo(3) ubiquinol oxidase subunit 4</fullName>
    </recommendedName>
    <alternativeName>
        <fullName evidence="13">Cytochrome o ubiquinol oxidase subunit 4</fullName>
    </alternativeName>
    <alternativeName>
        <fullName evidence="10">Oxidase bo(3) subunit 4</fullName>
    </alternativeName>
    <alternativeName>
        <fullName evidence="11">Ubiquinol oxidase polypeptide IV</fullName>
    </alternativeName>
    <alternativeName>
        <fullName evidence="12">Ubiquinol oxidase subunit 4</fullName>
    </alternativeName>
</protein>
<reference evidence="15 16" key="1">
    <citation type="journal article" date="2011" name="J. Bacteriol.">
        <title>Complete Genome Sequence of the Aerobic Marine Methanotroph Methylomonas methanica MC09.</title>
        <authorList>
            <person name="Boden R."/>
            <person name="Cunliffe M."/>
            <person name="Scanlan J."/>
            <person name="Moussard H."/>
            <person name="Kits K.D."/>
            <person name="Klotz M.G."/>
            <person name="Jetten M.S."/>
            <person name="Vuilleumier S."/>
            <person name="Han J."/>
            <person name="Peters L."/>
            <person name="Mikhailova N."/>
            <person name="Teshima H."/>
            <person name="Tapia R."/>
            <person name="Kyrpides N."/>
            <person name="Ivanova N."/>
            <person name="Pagani I."/>
            <person name="Cheng J.F."/>
            <person name="Goodwin L."/>
            <person name="Han C."/>
            <person name="Hauser L."/>
            <person name="Land M.L."/>
            <person name="Lapidus A."/>
            <person name="Lucas S."/>
            <person name="Pitluck S."/>
            <person name="Woyke T."/>
            <person name="Stein L."/>
            <person name="Murrell J.C."/>
        </authorList>
    </citation>
    <scope>NUCLEOTIDE SEQUENCE [LARGE SCALE GENOMIC DNA]</scope>
    <source>
        <strain evidence="15 16">MC09</strain>
    </source>
</reference>
<evidence type="ECO:0000256" key="7">
    <source>
        <dbReference type="ARBA" id="ARBA00022989"/>
    </source>
</evidence>
<dbReference type="GO" id="GO:0009319">
    <property type="term" value="C:cytochrome o ubiquinol oxidase complex"/>
    <property type="evidence" value="ECO:0007669"/>
    <property type="project" value="TreeGrafter"/>
</dbReference>
<dbReference type="PANTHER" id="PTHR36835:SF1">
    <property type="entry name" value="CYTOCHROME BO(3) UBIQUINOL OXIDASE SUBUNIT 4"/>
    <property type="match status" value="1"/>
</dbReference>
<sequence>MKLSPGYGSYLTGFTLALALTLLGFVLVSIASGKYLPGVDLVLALFPAGDNALKNLPRWIIPGGVVALALVQLMVHLRYFLHLDFSSRQRLNVQAILFALLIMSILVCGTLWIMQDLGRQMTPV</sequence>
<keyword evidence="7 14" id="KW-1133">Transmembrane helix</keyword>
<reference key="2">
    <citation type="submission" date="2011-05" db="EMBL/GenBank/DDBJ databases">
        <title>Complete genome sequence of the aerobic marine methanotroph Methylomonas methanica MC09.</title>
        <authorList>
            <person name="Boden R."/>
            <person name="Cunliffe M."/>
            <person name="Scanlan J."/>
            <person name="Moussard H."/>
            <person name="Kits K.D."/>
            <person name="Klotz M."/>
            <person name="Jetten M."/>
            <person name="Vuilleumier S."/>
            <person name="Han J."/>
            <person name="Peters L."/>
            <person name="Mikhailova N."/>
            <person name="Teshima H."/>
            <person name="Tapia R."/>
            <person name="Kyrpides N."/>
            <person name="Ivanova N."/>
            <person name="Pagani I."/>
            <person name="Cheng J.-F."/>
            <person name="Goodwin L."/>
            <person name="Han C."/>
            <person name="Hauser L."/>
            <person name="Land M."/>
            <person name="Lapidus A."/>
            <person name="Lucas S."/>
            <person name="Pitluck S."/>
            <person name="Woyke T."/>
            <person name="Stein L.Y."/>
            <person name="Murrell C."/>
        </authorList>
    </citation>
    <scope>NUCLEOTIDE SEQUENCE</scope>
    <source>
        <strain>MC09</strain>
    </source>
</reference>
<proteinExistence type="inferred from homology"/>
<dbReference type="EMBL" id="CP002738">
    <property type="protein sequence ID" value="AEF99706.1"/>
    <property type="molecule type" value="Genomic_DNA"/>
</dbReference>
<keyword evidence="16" id="KW-1185">Reference proteome</keyword>
<name>F9ZX96_METMM</name>
<organism evidence="15 16">
    <name type="scientific">Methylomonas methanica (strain DSM 25384 / MC09)</name>
    <dbReference type="NCBI Taxonomy" id="857087"/>
    <lineage>
        <taxon>Bacteria</taxon>
        <taxon>Pseudomonadati</taxon>
        <taxon>Pseudomonadota</taxon>
        <taxon>Gammaproteobacteria</taxon>
        <taxon>Methylococcales</taxon>
        <taxon>Methylococcaceae</taxon>
        <taxon>Methylomonas</taxon>
    </lineage>
</organism>
<evidence type="ECO:0000256" key="11">
    <source>
        <dbReference type="ARBA" id="ARBA00030211"/>
    </source>
</evidence>
<evidence type="ECO:0000256" key="14">
    <source>
        <dbReference type="SAM" id="Phobius"/>
    </source>
</evidence>
<dbReference type="AlphaFoldDB" id="F9ZX96"/>
<dbReference type="GO" id="GO:0015078">
    <property type="term" value="F:proton transmembrane transporter activity"/>
    <property type="evidence" value="ECO:0007669"/>
    <property type="project" value="TreeGrafter"/>
</dbReference>
<evidence type="ECO:0000313" key="16">
    <source>
        <dbReference type="Proteomes" id="UP000008888"/>
    </source>
</evidence>
<feature type="transmembrane region" description="Helical" evidence="14">
    <location>
        <begin position="59"/>
        <end position="81"/>
    </location>
</feature>
<dbReference type="OrthoDB" id="2375888at2"/>
<dbReference type="eggNOG" id="COG3125">
    <property type="taxonomic scope" value="Bacteria"/>
</dbReference>
<evidence type="ECO:0000256" key="4">
    <source>
        <dbReference type="ARBA" id="ARBA00014689"/>
    </source>
</evidence>
<evidence type="ECO:0000256" key="1">
    <source>
        <dbReference type="ARBA" id="ARBA00004651"/>
    </source>
</evidence>
<dbReference type="GO" id="GO:0009486">
    <property type="term" value="F:cytochrome bo3 ubiquinol oxidase activity"/>
    <property type="evidence" value="ECO:0007669"/>
    <property type="project" value="TreeGrafter"/>
</dbReference>
<evidence type="ECO:0000256" key="3">
    <source>
        <dbReference type="ARBA" id="ARBA00011700"/>
    </source>
</evidence>
<dbReference type="HOGENOM" id="CLU_140945_1_0_6"/>
<keyword evidence="6 14" id="KW-0812">Transmembrane</keyword>
<evidence type="ECO:0000256" key="5">
    <source>
        <dbReference type="ARBA" id="ARBA00022475"/>
    </source>
</evidence>
<comment type="subcellular location">
    <subcellularLocation>
        <location evidence="1">Cell membrane</location>
        <topology evidence="1">Multi-pass membrane protein</topology>
    </subcellularLocation>
</comment>
<dbReference type="InterPro" id="IPR005171">
    <property type="entry name" value="Cyt_c_oxidase_su4_prok"/>
</dbReference>
<keyword evidence="8 14" id="KW-0472">Membrane</keyword>
<accession>F9ZX96</accession>
<keyword evidence="5" id="KW-1003">Cell membrane</keyword>
<dbReference type="KEGG" id="mmt:Metme_1280"/>
<dbReference type="Pfam" id="PF03626">
    <property type="entry name" value="COX4_pro"/>
    <property type="match status" value="1"/>
</dbReference>
<dbReference type="STRING" id="857087.Metme_1280"/>
<dbReference type="RefSeq" id="WP_013817969.1">
    <property type="nucleotide sequence ID" value="NC_015572.1"/>
</dbReference>
<comment type="function">
    <text evidence="9">Cytochrome bo(3) ubiquinol terminal oxidase is the component of the aerobic respiratory chain of E.coli that predominates when cells are grown at high aeration. Has proton pump activity across the membrane in addition to electron transfer, pumping 2 protons/electron.</text>
</comment>
<evidence type="ECO:0000256" key="8">
    <source>
        <dbReference type="ARBA" id="ARBA00023136"/>
    </source>
</evidence>
<dbReference type="GO" id="GO:0019646">
    <property type="term" value="P:aerobic electron transport chain"/>
    <property type="evidence" value="ECO:0007669"/>
    <property type="project" value="TreeGrafter"/>
</dbReference>
<dbReference type="InterPro" id="IPR050968">
    <property type="entry name" value="Cytochrome_c_oxidase_bac_sub4"/>
</dbReference>
<comment type="subunit">
    <text evidence="3">Heterooctamer of two A chains, two B chains, two C chains and two D chains.</text>
</comment>
<evidence type="ECO:0000313" key="15">
    <source>
        <dbReference type="EMBL" id="AEF99706.1"/>
    </source>
</evidence>
<evidence type="ECO:0000256" key="2">
    <source>
        <dbReference type="ARBA" id="ARBA00008079"/>
    </source>
</evidence>
<dbReference type="PANTHER" id="PTHR36835">
    <property type="entry name" value="CYTOCHROME BO(3) UBIQUINOL OXIDASE SUBUNIT 4"/>
    <property type="match status" value="1"/>
</dbReference>
<feature type="transmembrane region" description="Helical" evidence="14">
    <location>
        <begin position="7"/>
        <end position="31"/>
    </location>
</feature>
<evidence type="ECO:0000256" key="10">
    <source>
        <dbReference type="ARBA" id="ARBA00030071"/>
    </source>
</evidence>
<dbReference type="Proteomes" id="UP000008888">
    <property type="component" value="Chromosome"/>
</dbReference>
<dbReference type="GO" id="GO:0005886">
    <property type="term" value="C:plasma membrane"/>
    <property type="evidence" value="ECO:0007669"/>
    <property type="project" value="UniProtKB-SubCell"/>
</dbReference>
<dbReference type="GO" id="GO:0015990">
    <property type="term" value="P:electron transport coupled proton transport"/>
    <property type="evidence" value="ECO:0007669"/>
    <property type="project" value="TreeGrafter"/>
</dbReference>
<evidence type="ECO:0000256" key="12">
    <source>
        <dbReference type="ARBA" id="ARBA00031887"/>
    </source>
</evidence>
<reference evidence="16" key="3">
    <citation type="submission" date="2011-05" db="EMBL/GenBank/DDBJ databases">
        <title>Complete sequence of Methylomonas methanica MC09.</title>
        <authorList>
            <consortium name="US DOE Joint Genome Institute"/>
            <person name="Lucas S."/>
            <person name="Han J."/>
            <person name="Lapidus A."/>
            <person name="Cheng J.-F."/>
            <person name="Goodwin L."/>
            <person name="Pitluck S."/>
            <person name="Peters L."/>
            <person name="Mikhailova N."/>
            <person name="Teshima H."/>
            <person name="Han C."/>
            <person name="Tapia R."/>
            <person name="Land M."/>
            <person name="Hauser L."/>
            <person name="Kyrpides N."/>
            <person name="Ivanova N."/>
            <person name="Pagani I."/>
            <person name="Stein L."/>
            <person name="Woyke T."/>
        </authorList>
    </citation>
    <scope>NUCLEOTIDE SEQUENCE [LARGE SCALE GENOMIC DNA]</scope>
    <source>
        <strain evidence="16">MC09</strain>
    </source>
</reference>
<gene>
    <name evidence="15" type="ordered locus">Metme_1280</name>
</gene>
<comment type="similarity">
    <text evidence="2">Belongs to the cytochrome c oxidase bacterial subunit 4 family.</text>
</comment>
<evidence type="ECO:0000256" key="9">
    <source>
        <dbReference type="ARBA" id="ARBA00025694"/>
    </source>
</evidence>
<evidence type="ECO:0000256" key="6">
    <source>
        <dbReference type="ARBA" id="ARBA00022692"/>
    </source>
</evidence>
<feature type="transmembrane region" description="Helical" evidence="14">
    <location>
        <begin position="93"/>
        <end position="114"/>
    </location>
</feature>